<dbReference type="RefSeq" id="WP_129013277.1">
    <property type="nucleotide sequence ID" value="NZ_CBCSEI010000007.1"/>
</dbReference>
<accession>A0A6M8NED5</accession>
<evidence type="ECO:0000313" key="1">
    <source>
        <dbReference type="EMBL" id="RXI41601.1"/>
    </source>
</evidence>
<protein>
    <submittedName>
        <fullName evidence="1">Uncharacterized protein</fullName>
    </submittedName>
</protein>
<dbReference type="Gene3D" id="2.130.10.30">
    <property type="entry name" value="Regulator of chromosome condensation 1/beta-lactamase-inhibitor protein II"/>
    <property type="match status" value="1"/>
</dbReference>
<keyword evidence="2" id="KW-1185">Reference proteome</keyword>
<dbReference type="Pfam" id="PF00415">
    <property type="entry name" value="RCC1"/>
    <property type="match status" value="1"/>
</dbReference>
<dbReference type="AlphaFoldDB" id="A0A6M8NED5"/>
<dbReference type="EMBL" id="NXII01000006">
    <property type="protein sequence ID" value="RXI41601.1"/>
    <property type="molecule type" value="Genomic_DNA"/>
</dbReference>
<reference evidence="1 2" key="1">
    <citation type="submission" date="2017-09" db="EMBL/GenBank/DDBJ databases">
        <title>Genomics of the genus Arcobacter.</title>
        <authorList>
            <person name="Perez-Cataluna A."/>
            <person name="Figueras M.J."/>
            <person name="Salas-Masso N."/>
        </authorList>
    </citation>
    <scope>NUCLEOTIDE SEQUENCE [LARGE SCALE GENOMIC DNA]</scope>
    <source>
        <strain evidence="1 2">CECT 7834</strain>
    </source>
</reference>
<comment type="caution">
    <text evidence="1">The sequence shown here is derived from an EMBL/GenBank/DDBJ whole genome shotgun (WGS) entry which is preliminary data.</text>
</comment>
<evidence type="ECO:0000313" key="2">
    <source>
        <dbReference type="Proteomes" id="UP000290378"/>
    </source>
</evidence>
<proteinExistence type="predicted"/>
<name>A0A6M8NED5_9BACT</name>
<dbReference type="SUPFAM" id="SSF50985">
    <property type="entry name" value="RCC1/BLIP-II"/>
    <property type="match status" value="1"/>
</dbReference>
<dbReference type="Proteomes" id="UP000290378">
    <property type="component" value="Unassembled WGS sequence"/>
</dbReference>
<gene>
    <name evidence="1" type="ORF">CP963_05705</name>
</gene>
<dbReference type="InterPro" id="IPR009091">
    <property type="entry name" value="RCC1/BLIP-II"/>
</dbReference>
<organism evidence="1 2">
    <name type="scientific">Arcobacter cloacae</name>
    <dbReference type="NCBI Taxonomy" id="1054034"/>
    <lineage>
        <taxon>Bacteria</taxon>
        <taxon>Pseudomonadati</taxon>
        <taxon>Campylobacterota</taxon>
        <taxon>Epsilonproteobacteria</taxon>
        <taxon>Campylobacterales</taxon>
        <taxon>Arcobacteraceae</taxon>
        <taxon>Arcobacter</taxon>
    </lineage>
</organism>
<dbReference type="InterPro" id="IPR000408">
    <property type="entry name" value="Reg_chr_condens"/>
</dbReference>
<sequence>MKILTLILFFISFSFSSSQNVSLMNDIKSVIQKEEYISLAINKYILQNAKIPKKDDNTLDWDELMTSDYLGTNFNRYNPMTKQNISVVFDSNNSAFIKGVFEAENQHKAEYNYLYNFYINKIFRVNTIPPKNNTKAELVKGSLVLYNSIQNEIVKVINRNTNKIFLPTQACEIGNYYYELKNEKLIYKYCKTATSSIEVYQESPVYLDNLDDLKYIKIEIGEKAYVKDGISWYEYYYEGNGSWIPLGTGRTTGQVNDEISIEDRILSYIPDAKDLVLRRDGGCMLANGDIFCWGNNSYKKAGIENYGQLDKTIKPDYVNTPVMLKVQIEDTEQNNKKWYNNPYRVKFEKMAMNSTNVCGISPIFNYFDNGQKKFGGDLYCNGQITQLYFENVSTAVSETSILGKNKFFGWGKSDKTDDAPKLIKISEDGGPVEKDSSKQELMILRDEIYLTDIVMVEDTIAVLSDNGKIYTIGRNYNGALGIGNSDKFIVQSTPQEVKSNGVSFKKIFALRDIATFGAIDSNNYFYIWGERPNGTVYYEPTIVSHSLKFNPDGIFTNSKDFLLKGVDNKFYRTKNSIDLVSVPEIPSTAISASIYDSGSTQLYVYATENMVLEGSSKYLSCKEKNDSACNSTDTTIFKTALDELNAITNRFNGKDYANFANVSIYQLDTVKTEQYDDFENGVSTWQLKTYSDTQFKNLTKTETPSILTATESSADTANSRVTERVDPTKIIAGQVRSSKYYGIQLGYQALEKTFNFGSQYANNEVELEFDFYEIDTWDMERFQVLLNDQLISEDAFIHDCHEQFTETNDTGIYTLSLGKHYKDDKRVCNDQNSSLYNLAYSRFDDEKYIYKLKGKLDSNGNLKVVFRVRNAVSGEYGWTTWSYGQTIDDESWAIDNVRVKVKETSKTFVCAMTGIGSSSQMYCWGNVGRSIPILSTSLYDVGKISTINKLFISTESDKTSQMAFDNFNDSGNLFLKYPTYIGGFDYPFYFK</sequence>